<dbReference type="EMBL" id="CP000613">
    <property type="protein sequence ID" value="ACJ01323.1"/>
    <property type="molecule type" value="Genomic_DNA"/>
</dbReference>
<dbReference type="AlphaFoldDB" id="B6IYE9"/>
<evidence type="ECO:0000313" key="3">
    <source>
        <dbReference type="Proteomes" id="UP000001591"/>
    </source>
</evidence>
<feature type="compositionally biased region" description="Basic and acidic residues" evidence="1">
    <location>
        <begin position="115"/>
        <end position="126"/>
    </location>
</feature>
<feature type="compositionally biased region" description="Gly residues" evidence="1">
    <location>
        <begin position="1"/>
        <end position="11"/>
    </location>
</feature>
<evidence type="ECO:0000313" key="2">
    <source>
        <dbReference type="EMBL" id="ACJ01323.1"/>
    </source>
</evidence>
<feature type="region of interest" description="Disordered" evidence="1">
    <location>
        <begin position="88"/>
        <end position="107"/>
    </location>
</feature>
<feature type="region of interest" description="Disordered" evidence="1">
    <location>
        <begin position="115"/>
        <end position="149"/>
    </location>
</feature>
<gene>
    <name evidence="2" type="ordered locus">RC1_3982</name>
</gene>
<dbReference type="KEGG" id="rce:RC1_3982"/>
<feature type="compositionally biased region" description="Basic and acidic residues" evidence="1">
    <location>
        <begin position="14"/>
        <end position="30"/>
    </location>
</feature>
<accession>B6IYE9</accession>
<reference evidence="2 3" key="1">
    <citation type="journal article" date="2010" name="BMC Genomics">
        <title>Metabolic flexibility revealed in the genome of the cyst-forming alpha-1 proteobacterium Rhodospirillum centenum.</title>
        <authorList>
            <person name="Lu Y.K."/>
            <person name="Marden J."/>
            <person name="Han M."/>
            <person name="Swingley W.D."/>
            <person name="Mastrian S.D."/>
            <person name="Chowdhury S.R."/>
            <person name="Hao J."/>
            <person name="Helmy T."/>
            <person name="Kim S."/>
            <person name="Kurdoglu A.A."/>
            <person name="Matthies H.J."/>
            <person name="Rollo D."/>
            <person name="Stothard P."/>
            <person name="Blankenship R.E."/>
            <person name="Bauer C.E."/>
            <person name="Touchman J.W."/>
        </authorList>
    </citation>
    <scope>NUCLEOTIDE SEQUENCE [LARGE SCALE GENOMIC DNA]</scope>
    <source>
        <strain evidence="3">ATCC 51521 / SW</strain>
    </source>
</reference>
<sequence length="352" mass="38395">MLRHQGGGGGRRQARPEPEGGQGAERERPGGRQVTAGQRAHELAAGPPEAVHHGPEAVVAPPDVDVVAALVAHVAQPHRVRLRQRVHRPGDPAQMHGPAGPDQEGRQFGRDAQGEVRILPPHEEVRRGRRKPFQRRAGDQGGGQGRLAGGDDAVLQQALPVRIVAVLRPPCHLRRVLGTAVLSHHAALEIAQGRGRRQPVQRPQQGLQAVRIGQHVIVHHPDPVRPVGDGIGHALPEAARRTAVGIEPDIIDTRQVEPRRQKTREGAVGGAVVQQDDAVHRPRLGLKRPEGEQEQLEAVVRHDKGGDRLGHAGWVRVPDWRCAGCRSWRRKIERHAIRPCVGGQGRRMHRTA</sequence>
<keyword evidence="3" id="KW-1185">Reference proteome</keyword>
<organism evidence="2 3">
    <name type="scientific">Rhodospirillum centenum (strain ATCC 51521 / SW)</name>
    <dbReference type="NCBI Taxonomy" id="414684"/>
    <lineage>
        <taxon>Bacteria</taxon>
        <taxon>Pseudomonadati</taxon>
        <taxon>Pseudomonadota</taxon>
        <taxon>Alphaproteobacteria</taxon>
        <taxon>Rhodospirillales</taxon>
        <taxon>Rhodospirillaceae</taxon>
        <taxon>Rhodospirillum</taxon>
    </lineage>
</organism>
<feature type="region of interest" description="Disordered" evidence="1">
    <location>
        <begin position="1"/>
        <end position="56"/>
    </location>
</feature>
<proteinExistence type="predicted"/>
<protein>
    <submittedName>
        <fullName evidence="2">Uncharacterized protein</fullName>
    </submittedName>
</protein>
<name>B6IYE9_RHOCS</name>
<dbReference type="STRING" id="414684.RC1_3982"/>
<feature type="compositionally biased region" description="Gly residues" evidence="1">
    <location>
        <begin position="139"/>
        <end position="148"/>
    </location>
</feature>
<evidence type="ECO:0000256" key="1">
    <source>
        <dbReference type="SAM" id="MobiDB-lite"/>
    </source>
</evidence>
<dbReference type="Proteomes" id="UP000001591">
    <property type="component" value="Chromosome"/>
</dbReference>
<dbReference type="HOGENOM" id="CLU_787268_0_0_5"/>